<dbReference type="AlphaFoldDB" id="A0A173SWJ2"/>
<evidence type="ECO:0000259" key="1">
    <source>
        <dbReference type="Pfam" id="PF01636"/>
    </source>
</evidence>
<reference evidence="2 3" key="1">
    <citation type="submission" date="2015-09" db="EMBL/GenBank/DDBJ databases">
        <authorList>
            <consortium name="Pathogen Informatics"/>
        </authorList>
    </citation>
    <scope>NUCLEOTIDE SEQUENCE [LARGE SCALE GENOMIC DNA]</scope>
    <source>
        <strain evidence="2 3">2789STDY5834962</strain>
    </source>
</reference>
<dbReference type="InterPro" id="IPR011009">
    <property type="entry name" value="Kinase-like_dom_sf"/>
</dbReference>
<dbReference type="SUPFAM" id="SSF56112">
    <property type="entry name" value="Protein kinase-like (PK-like)"/>
    <property type="match status" value="1"/>
</dbReference>
<dbReference type="Gene3D" id="3.90.1200.10">
    <property type="match status" value="1"/>
</dbReference>
<name>A0A173SWJ2_9FIRM</name>
<dbReference type="EMBL" id="CYXR01000011">
    <property type="protein sequence ID" value="CUM94882.1"/>
    <property type="molecule type" value="Genomic_DNA"/>
</dbReference>
<dbReference type="RefSeq" id="WP_055156763.1">
    <property type="nucleotide sequence ID" value="NZ_CYXR01000011.1"/>
</dbReference>
<organism evidence="2 3">
    <name type="scientific">Coprococcus comes</name>
    <dbReference type="NCBI Taxonomy" id="410072"/>
    <lineage>
        <taxon>Bacteria</taxon>
        <taxon>Bacillati</taxon>
        <taxon>Bacillota</taxon>
        <taxon>Clostridia</taxon>
        <taxon>Lachnospirales</taxon>
        <taxon>Lachnospiraceae</taxon>
        <taxon>Coprococcus</taxon>
    </lineage>
</organism>
<gene>
    <name evidence="2" type="ORF">ERS852574_01745</name>
</gene>
<evidence type="ECO:0000313" key="3">
    <source>
        <dbReference type="Proteomes" id="UP000095727"/>
    </source>
</evidence>
<evidence type="ECO:0000313" key="2">
    <source>
        <dbReference type="EMBL" id="CUM94882.1"/>
    </source>
</evidence>
<feature type="domain" description="Aminoglycoside phosphotransferase" evidence="1">
    <location>
        <begin position="35"/>
        <end position="247"/>
    </location>
</feature>
<dbReference type="Pfam" id="PF01636">
    <property type="entry name" value="APH"/>
    <property type="match status" value="1"/>
</dbReference>
<protein>
    <submittedName>
        <fullName evidence="2">Phosphotransferase enzyme family</fullName>
    </submittedName>
</protein>
<dbReference type="InterPro" id="IPR002575">
    <property type="entry name" value="Aminoglycoside_PTrfase"/>
</dbReference>
<dbReference type="GO" id="GO:0016740">
    <property type="term" value="F:transferase activity"/>
    <property type="evidence" value="ECO:0007669"/>
    <property type="project" value="UniProtKB-KW"/>
</dbReference>
<proteinExistence type="predicted"/>
<dbReference type="Proteomes" id="UP000095727">
    <property type="component" value="Unassembled WGS sequence"/>
</dbReference>
<sequence>MERIQGLKEYVQTEHYLEGIGIGKEEQKEIQIAYQPLAQGEYNINYWFVHPLTGKKLVLRVNTGSQMHLENQIEYEYHALELLADSGRTPVPVFVDGSKKELPYGVMVMEFLEGSALDYRKNLMEAAECLADIHSVPVKETDGLISPSNPLQAILDECNQMVQTYYESDLGEEKKKVQIRRLLELGQEKINEIRDYSGYRCCINTELNSGNFLMNGAGKDNYLVDWEKPLYGDPVQDLGHFLAPTTTFWKTDLILTEEEMADFTRKYIQAVNGRFDVSGIEERLNIFIPITCLRGITWCAMAWVEYQEPGRLIRNEETFKKMEDYLNRDFLDMIEERYYK</sequence>
<accession>A0A173SWJ2</accession>
<keyword evidence="2" id="KW-0808">Transferase</keyword>